<evidence type="ECO:0000313" key="1">
    <source>
        <dbReference type="EMBL" id="GGF56857.1"/>
    </source>
</evidence>
<dbReference type="RefSeq" id="WP_188576907.1">
    <property type="nucleotide sequence ID" value="NZ_BMCT01000001.1"/>
</dbReference>
<reference evidence="1" key="1">
    <citation type="journal article" date="2014" name="Int. J. Syst. Evol. Microbiol.">
        <title>Complete genome sequence of Corynebacterium casei LMG S-19264T (=DSM 44701T), isolated from a smear-ripened cheese.</title>
        <authorList>
            <consortium name="US DOE Joint Genome Institute (JGI-PGF)"/>
            <person name="Walter F."/>
            <person name="Albersmeier A."/>
            <person name="Kalinowski J."/>
            <person name="Ruckert C."/>
        </authorList>
    </citation>
    <scope>NUCLEOTIDE SEQUENCE</scope>
    <source>
        <strain evidence="1">CCM 7897</strain>
    </source>
</reference>
<organism evidence="1 2">
    <name type="scientific">Azorhizobium oxalatiphilum</name>
    <dbReference type="NCBI Taxonomy" id="980631"/>
    <lineage>
        <taxon>Bacteria</taxon>
        <taxon>Pseudomonadati</taxon>
        <taxon>Pseudomonadota</taxon>
        <taxon>Alphaproteobacteria</taxon>
        <taxon>Hyphomicrobiales</taxon>
        <taxon>Xanthobacteraceae</taxon>
        <taxon>Azorhizobium</taxon>
    </lineage>
</organism>
<dbReference type="EMBL" id="BMCT01000001">
    <property type="protein sequence ID" value="GGF56857.1"/>
    <property type="molecule type" value="Genomic_DNA"/>
</dbReference>
<accession>A0A917BUX4</accession>
<protein>
    <submittedName>
        <fullName evidence="1">Uncharacterized protein</fullName>
    </submittedName>
</protein>
<sequence length="81" mass="8874">MTSLLKSIRKLLGLAPHRPVPAPQAQNDEEVEAIRSRITDAVQQLDVAVEASRTAGSEAREAALAALRFFEQKGGERGRRH</sequence>
<keyword evidence="2" id="KW-1185">Reference proteome</keyword>
<dbReference type="Proteomes" id="UP000606044">
    <property type="component" value="Unassembled WGS sequence"/>
</dbReference>
<comment type="caution">
    <text evidence="1">The sequence shown here is derived from an EMBL/GenBank/DDBJ whole genome shotgun (WGS) entry which is preliminary data.</text>
</comment>
<dbReference type="AlphaFoldDB" id="A0A917BUX4"/>
<proteinExistence type="predicted"/>
<reference evidence="1" key="2">
    <citation type="submission" date="2020-09" db="EMBL/GenBank/DDBJ databases">
        <authorList>
            <person name="Sun Q."/>
            <person name="Sedlacek I."/>
        </authorList>
    </citation>
    <scope>NUCLEOTIDE SEQUENCE</scope>
    <source>
        <strain evidence="1">CCM 7897</strain>
    </source>
</reference>
<name>A0A917BUX4_9HYPH</name>
<evidence type="ECO:0000313" key="2">
    <source>
        <dbReference type="Proteomes" id="UP000606044"/>
    </source>
</evidence>
<gene>
    <name evidence="1" type="ORF">GCM10007301_15690</name>
</gene>